<gene>
    <name evidence="2" type="ORF">ABB55_27235</name>
</gene>
<sequence length="365" mass="40180">MLREGTYDVIPIRPNEGSTGKMKPRKKFARRRTGLIMATDFPEIKWAIPGYLPEGLSILAGRQKLGKSWLCIDFAIAVATGGVAMGEVSSEQGDVLYVDLENGERRIQRRIATLFPDERTRPNLDRLEWVTESPALNDGFLDCLEDWRTSVLKPKLVVVDVLQRIKPAGNAARNSYENDYTIIAPLQQWATKHGVAVVLITHTRKGGADDPLEAVTGSNGLSACADATLVLDRKASGATLYVRGRDVPEIDVAMRFDAGRWYLMGDAAEVHRSDERAVILSMLKDAEDAMTPNEVADNAGLVRNNVKQLLFKMSKGGEVLKGSRRGSYIHPGRKDLYPTTDNRDNPITERSAGPGWSDNDGAGVF</sequence>
<dbReference type="STRING" id="665126.ABB55_27235"/>
<dbReference type="Proteomes" id="UP000048984">
    <property type="component" value="Unassembled WGS sequence"/>
</dbReference>
<comment type="caution">
    <text evidence="2">The sequence shown here is derived from an EMBL/GenBank/DDBJ whole genome shotgun (WGS) entry which is preliminary data.</text>
</comment>
<dbReference type="SUPFAM" id="SSF52540">
    <property type="entry name" value="P-loop containing nucleoside triphosphate hydrolases"/>
    <property type="match status" value="1"/>
</dbReference>
<dbReference type="AlphaFoldDB" id="A0A0P6WA70"/>
<dbReference type="RefSeq" id="WP_054361640.1">
    <property type="nucleotide sequence ID" value="NZ_LJYW01000001.1"/>
</dbReference>
<feature type="region of interest" description="Disordered" evidence="1">
    <location>
        <begin position="322"/>
        <end position="365"/>
    </location>
</feature>
<dbReference type="EMBL" id="LJYW01000001">
    <property type="protein sequence ID" value="KPL55474.1"/>
    <property type="molecule type" value="Genomic_DNA"/>
</dbReference>
<reference evidence="2 3" key="2">
    <citation type="submission" date="2015-10" db="EMBL/GenBank/DDBJ databases">
        <title>Draft Genome Sequence of Prosthecomicrobium hirschii ATCC 27832.</title>
        <authorList>
            <person name="Daniel J."/>
            <person name="Givan S.A."/>
            <person name="Brun Y.V."/>
            <person name="Brown P.J."/>
        </authorList>
    </citation>
    <scope>NUCLEOTIDE SEQUENCE [LARGE SCALE GENOMIC DNA]</scope>
    <source>
        <strain evidence="2 3">16</strain>
    </source>
</reference>
<evidence type="ECO:0000256" key="1">
    <source>
        <dbReference type="SAM" id="MobiDB-lite"/>
    </source>
</evidence>
<dbReference type="Pfam" id="PF13481">
    <property type="entry name" value="AAA_25"/>
    <property type="match status" value="1"/>
</dbReference>
<name>A0A0P6WA70_9HYPH</name>
<organism evidence="2 3">
    <name type="scientific">Prosthecodimorpha hirschii</name>
    <dbReference type="NCBI Taxonomy" id="665126"/>
    <lineage>
        <taxon>Bacteria</taxon>
        <taxon>Pseudomonadati</taxon>
        <taxon>Pseudomonadota</taxon>
        <taxon>Alphaproteobacteria</taxon>
        <taxon>Hyphomicrobiales</taxon>
        <taxon>Ancalomicrobiaceae</taxon>
        <taxon>Prosthecodimorpha</taxon>
    </lineage>
</organism>
<dbReference type="Gene3D" id="3.40.50.300">
    <property type="entry name" value="P-loop containing nucleotide triphosphate hydrolases"/>
    <property type="match status" value="1"/>
</dbReference>
<feature type="compositionally biased region" description="Basic and acidic residues" evidence="1">
    <location>
        <begin position="332"/>
        <end position="347"/>
    </location>
</feature>
<evidence type="ECO:0000313" key="2">
    <source>
        <dbReference type="EMBL" id="KPL55474.1"/>
    </source>
</evidence>
<accession>A0A0P6WA70</accession>
<proteinExistence type="predicted"/>
<protein>
    <submittedName>
        <fullName evidence="2">Uncharacterized protein</fullName>
    </submittedName>
</protein>
<dbReference type="InterPro" id="IPR027417">
    <property type="entry name" value="P-loop_NTPase"/>
</dbReference>
<reference evidence="2 3" key="1">
    <citation type="submission" date="2015-09" db="EMBL/GenBank/DDBJ databases">
        <authorList>
            <person name="Jackson K.R."/>
            <person name="Lunt B.L."/>
            <person name="Fisher J.N.B."/>
            <person name="Gardner A.V."/>
            <person name="Bailey M.E."/>
            <person name="Deus L.M."/>
            <person name="Earl A.S."/>
            <person name="Gibby P.D."/>
            <person name="Hartmann K.A."/>
            <person name="Liu J.E."/>
            <person name="Manci A.M."/>
            <person name="Nielsen D.A."/>
            <person name="Solomon M.B."/>
            <person name="Breakwell D.P."/>
            <person name="Burnett S.H."/>
            <person name="Grose J.H."/>
        </authorList>
    </citation>
    <scope>NUCLEOTIDE SEQUENCE [LARGE SCALE GENOMIC DNA]</scope>
    <source>
        <strain evidence="2 3">16</strain>
    </source>
</reference>
<evidence type="ECO:0000313" key="3">
    <source>
        <dbReference type="Proteomes" id="UP000048984"/>
    </source>
</evidence>
<keyword evidence="3" id="KW-1185">Reference proteome</keyword>